<gene>
    <name evidence="2" type="ORF">HNAJ_LOCUS11293</name>
</gene>
<evidence type="ECO:0000313" key="3">
    <source>
        <dbReference type="Proteomes" id="UP000278807"/>
    </source>
</evidence>
<evidence type="ECO:0000313" key="2">
    <source>
        <dbReference type="EMBL" id="VDO10049.1"/>
    </source>
</evidence>
<feature type="region of interest" description="Disordered" evidence="1">
    <location>
        <begin position="199"/>
        <end position="269"/>
    </location>
</feature>
<dbReference type="Proteomes" id="UP000278807">
    <property type="component" value="Unassembled WGS sequence"/>
</dbReference>
<feature type="compositionally biased region" description="Basic and acidic residues" evidence="1">
    <location>
        <begin position="259"/>
        <end position="269"/>
    </location>
</feature>
<name>A0A0R3TU82_RODNA</name>
<evidence type="ECO:0000313" key="4">
    <source>
        <dbReference type="WBParaSite" id="HNAJ_0001130301-mRNA-1"/>
    </source>
</evidence>
<reference evidence="2 3" key="2">
    <citation type="submission" date="2018-11" db="EMBL/GenBank/DDBJ databases">
        <authorList>
            <consortium name="Pathogen Informatics"/>
        </authorList>
    </citation>
    <scope>NUCLEOTIDE SEQUENCE [LARGE SCALE GENOMIC DNA]</scope>
</reference>
<protein>
    <submittedName>
        <fullName evidence="4">RGS domain-containing protein</fullName>
    </submittedName>
</protein>
<keyword evidence="3" id="KW-1185">Reference proteome</keyword>
<dbReference type="EMBL" id="UZAE01013483">
    <property type="protein sequence ID" value="VDO10049.1"/>
    <property type="molecule type" value="Genomic_DNA"/>
</dbReference>
<sequence>MPCSPKASSVLDICAFAQGGAEHMENEEPLPTGQSQECTEEVEHTEVNEMTCSPKASSVHEICADAQVEDAPNYGVGAVGSRVFITVQMKLLRMILEALFSREELIHSSLFNLFAPKKTLAASIAVYVQDQMPNRTRVEDAVEHVENEEALPTDSLEQPQECTGEVEHTEVNEMSCSPKASSVHEICAYAQDAVEHVENEEPLPTEQSQEGTGEVEHTEVNEMPTSPKASSLHEMGADAQDAVEHVENEEAPPTGPTQEHSEEIRKSEVKESFSLLSPITSTFVSPRKNAAVVSGSNCYLFLDLYLDKVGLIEEKDKDLMKKLDSYLDSLERKPSIQSGIIAEIYKHPAAAYQKSLLNQISKYVQFMDMRRETPSPPPGQYVDRPATLKN</sequence>
<evidence type="ECO:0000256" key="1">
    <source>
        <dbReference type="SAM" id="MobiDB-lite"/>
    </source>
</evidence>
<dbReference type="AlphaFoldDB" id="A0A0R3TU82"/>
<dbReference type="WBParaSite" id="HNAJ_0001130301-mRNA-1">
    <property type="protein sequence ID" value="HNAJ_0001130301-mRNA-1"/>
    <property type="gene ID" value="HNAJ_0001130301"/>
</dbReference>
<organism evidence="4">
    <name type="scientific">Rodentolepis nana</name>
    <name type="common">Dwarf tapeworm</name>
    <name type="synonym">Hymenolepis nana</name>
    <dbReference type="NCBI Taxonomy" id="102285"/>
    <lineage>
        <taxon>Eukaryota</taxon>
        <taxon>Metazoa</taxon>
        <taxon>Spiralia</taxon>
        <taxon>Lophotrochozoa</taxon>
        <taxon>Platyhelminthes</taxon>
        <taxon>Cestoda</taxon>
        <taxon>Eucestoda</taxon>
        <taxon>Cyclophyllidea</taxon>
        <taxon>Hymenolepididae</taxon>
        <taxon>Rodentolepis</taxon>
    </lineage>
</organism>
<accession>A0A0R3TU82</accession>
<proteinExistence type="predicted"/>
<reference evidence="4" key="1">
    <citation type="submission" date="2017-02" db="UniProtKB">
        <authorList>
            <consortium name="WormBaseParasite"/>
        </authorList>
    </citation>
    <scope>IDENTIFICATION</scope>
</reference>